<comment type="caution">
    <text evidence="6">The sequence shown here is derived from an EMBL/GenBank/DDBJ whole genome shotgun (WGS) entry which is preliminary data.</text>
</comment>
<evidence type="ECO:0000256" key="1">
    <source>
        <dbReference type="ARBA" id="ARBA00004245"/>
    </source>
</evidence>
<dbReference type="Gene3D" id="3.30.920.20">
    <property type="entry name" value="Gas2-like domain"/>
    <property type="match status" value="1"/>
</dbReference>
<reference evidence="6 7" key="1">
    <citation type="submission" date="2017-10" db="EMBL/GenBank/DDBJ databases">
        <title>Development of genomic resources for the powdery mildew, Erysiphe pulchra.</title>
        <authorList>
            <person name="Wadl P.A."/>
            <person name="Mack B.M."/>
            <person name="Moore G."/>
            <person name="Beltz S.B."/>
        </authorList>
    </citation>
    <scope>NUCLEOTIDE SEQUENCE [LARGE SCALE GENOMIC DNA]</scope>
    <source>
        <strain evidence="6">Cflorida</strain>
    </source>
</reference>
<feature type="region of interest" description="Disordered" evidence="4">
    <location>
        <begin position="476"/>
        <end position="506"/>
    </location>
</feature>
<dbReference type="EMBL" id="PEDP01000624">
    <property type="protein sequence ID" value="POS85380.1"/>
    <property type="molecule type" value="Genomic_DNA"/>
</dbReference>
<dbReference type="InterPro" id="IPR036534">
    <property type="entry name" value="GAR_dom_sf"/>
</dbReference>
<feature type="compositionally biased region" description="Polar residues" evidence="4">
    <location>
        <begin position="1250"/>
        <end position="1262"/>
    </location>
</feature>
<feature type="compositionally biased region" description="Basic and acidic residues" evidence="4">
    <location>
        <begin position="1389"/>
        <end position="1409"/>
    </location>
</feature>
<comment type="subcellular location">
    <subcellularLocation>
        <location evidence="1">Cytoplasm</location>
        <location evidence="1">Cytoskeleton</location>
    </subcellularLocation>
</comment>
<dbReference type="GO" id="GO:0008017">
    <property type="term" value="F:microtubule binding"/>
    <property type="evidence" value="ECO:0007669"/>
    <property type="project" value="InterPro"/>
</dbReference>
<dbReference type="OrthoDB" id="5409589at2759"/>
<dbReference type="GO" id="GO:0005856">
    <property type="term" value="C:cytoskeleton"/>
    <property type="evidence" value="ECO:0007669"/>
    <property type="project" value="UniProtKB-SubCell"/>
</dbReference>
<evidence type="ECO:0000313" key="7">
    <source>
        <dbReference type="Proteomes" id="UP000237438"/>
    </source>
</evidence>
<feature type="region of interest" description="Disordered" evidence="4">
    <location>
        <begin position="1249"/>
        <end position="1284"/>
    </location>
</feature>
<feature type="compositionally biased region" description="Polar residues" evidence="4">
    <location>
        <begin position="1069"/>
        <end position="1083"/>
    </location>
</feature>
<evidence type="ECO:0000256" key="4">
    <source>
        <dbReference type="SAM" id="MobiDB-lite"/>
    </source>
</evidence>
<dbReference type="Pfam" id="PF02187">
    <property type="entry name" value="GAS2"/>
    <property type="match status" value="1"/>
</dbReference>
<organism evidence="6 7">
    <name type="scientific">Erysiphe pulchra</name>
    <dbReference type="NCBI Taxonomy" id="225359"/>
    <lineage>
        <taxon>Eukaryota</taxon>
        <taxon>Fungi</taxon>
        <taxon>Dikarya</taxon>
        <taxon>Ascomycota</taxon>
        <taxon>Pezizomycotina</taxon>
        <taxon>Leotiomycetes</taxon>
        <taxon>Erysiphales</taxon>
        <taxon>Erysiphaceae</taxon>
        <taxon>Erysiphe</taxon>
    </lineage>
</organism>
<dbReference type="InterPro" id="IPR003108">
    <property type="entry name" value="GAR_dom"/>
</dbReference>
<feature type="region of interest" description="Disordered" evidence="4">
    <location>
        <begin position="1328"/>
        <end position="1353"/>
    </location>
</feature>
<keyword evidence="3" id="KW-0206">Cytoskeleton</keyword>
<feature type="region of interest" description="Disordered" evidence="4">
    <location>
        <begin position="1040"/>
        <end position="1094"/>
    </location>
</feature>
<sequence length="1435" mass="160240">MDQEFSATVLPRLIQPLQIQKTSQPFTLQRALSKDILFDLDPTRTLEALTSSSGSLSTIIEDVSPSERAFGIRAVIACKSIQEWLEELANWTWPKTEGLTGFEISATSKRSLPTSHETLVEAANSNSGPHLNYIGCLTESQISMYESRINQISDAMEDLRVDEIKRQVLDTHFSSKSQPSSSCSSMPLSNFLSLESYARINDFTAIITASILQALPKLSKLVRLMEIWRVRICVLWKIPAFFLALEDTEIALKSGWNAIKSIENGTGFGICTKPQVFSRETFDVIRYILQEKVMTLGQRLDFMLNMLEGSQDTIPDSWLARMEDIEENYGEWVVVGEKQVRRGEWLTDNEVELVDKSKELKVEKISQSSSGQEVLRAIEQPLLYSADIANSENISQLKTLEATQNSLKQLAESKFTPTDIMCTVLEFNPATEVNAIEIEVGEKSQKGYEISKELSSLEKKHLQLKNILLSVEKNDKDMMESKESQISESLTSASNRKKQLTAPDKKEHYYEHLEQLELNSSGRRSSLTLASDQSEKDLDTEKMIKTLSHAITDTGDSQTRDSRFSSPLQAYFCKNKESNVECKPVTQEASEDKRLCLDGSSDCFEKPISNLSEVDELQNLSHTSNHIIDERCSLTPNANDNVINHSISHKSDDHRRSFVDEIDDIDSSDAIGRNEKKSADCSTKNLIIGPKNKHSFDGNIEVICSKESIKTHLNSQACNDYPMNSSMINVIEPYDVSKESCVGSPVFCTDGSSESCFATNYKSKNRDNKKFSGTKLSSKLYRRNRSLSLPSQILNSIEPSEEYTKSSKAHITHSAHPSLELQKHIEPYNKFNITQSSADVVFLDETGLESTLKVSFDGKITYTNSNLIISKISSSIDISAFCIVTLEGCVPSLVLGSPGTYSVIPPQPIFSVYYRGKAPNVIKNTPPKLDFNTVHETYRYGTVSSIAFSNELNAKVYPHTWTPPPPTIYPPKNSNYKKITTPINKNIPPSNYEISGNNSPSFNSSPASDKTVVRPLFQKDEQGSLGGQINFMRDISFDFTPPDSPLLRTQKSRSRSFSSHSLKPLTPLLESTQQKSNSSSPAKTESLGIAKENKNDQFQRQISSLLETMPSLICLGSQSEPKTLISPNIRPKGCRRSLTPHSQTISLPNNFSNSQTSTPLYTLIPANAKATVRSKHHNSNSEIRVYHLSRSNGEAPIKLFVRLVGEHGERVMVRVGGGWADLGEYLKEFASHHGRLTVTDTVKIHDAPTRKSSANTLRSSSACREGERSSPYARPRSVIEQRPRSSLEIPKTRRSIGMSNVGFLENNSRTSISRCPSTPVPITKVKNFETPPSGTSSNGTMASTSVTSDRSSKMSWNEEDFNLGLAGPRSKKMLISDRDQEWIESMKEKVRMASAEKDRRNRERTEKARNRGLSLDGMDKVGGTRRFFRRDGSVA</sequence>
<evidence type="ECO:0000313" key="6">
    <source>
        <dbReference type="EMBL" id="POS85380.1"/>
    </source>
</evidence>
<protein>
    <recommendedName>
        <fullName evidence="5">GAR domain-containing protein</fullName>
    </recommendedName>
</protein>
<feature type="compositionally biased region" description="Basic and acidic residues" evidence="4">
    <location>
        <begin position="476"/>
        <end position="485"/>
    </location>
</feature>
<evidence type="ECO:0000256" key="2">
    <source>
        <dbReference type="ARBA" id="ARBA00022490"/>
    </source>
</evidence>
<accession>A0A2S4PTL4</accession>
<gene>
    <name evidence="6" type="ORF">EPUL_005632</name>
</gene>
<keyword evidence="2" id="KW-0963">Cytoplasm</keyword>
<feature type="domain" description="GAR" evidence="5">
    <location>
        <begin position="1158"/>
        <end position="1233"/>
    </location>
</feature>
<feature type="region of interest" description="Disordered" evidence="4">
    <location>
        <begin position="1389"/>
        <end position="1420"/>
    </location>
</feature>
<dbReference type="SUPFAM" id="SSF143575">
    <property type="entry name" value="GAS2 domain-like"/>
    <property type="match status" value="1"/>
</dbReference>
<feature type="compositionally biased region" description="Polar residues" evidence="4">
    <location>
        <begin position="1330"/>
        <end position="1353"/>
    </location>
</feature>
<feature type="compositionally biased region" description="Low complexity" evidence="4">
    <location>
        <begin position="995"/>
        <end position="1008"/>
    </location>
</feature>
<evidence type="ECO:0000256" key="3">
    <source>
        <dbReference type="ARBA" id="ARBA00023212"/>
    </source>
</evidence>
<evidence type="ECO:0000259" key="5">
    <source>
        <dbReference type="PROSITE" id="PS51460"/>
    </source>
</evidence>
<name>A0A2S4PTL4_9PEZI</name>
<feature type="region of interest" description="Disordered" evidence="4">
    <location>
        <begin position="987"/>
        <end position="1010"/>
    </location>
</feature>
<keyword evidence="7" id="KW-1185">Reference proteome</keyword>
<proteinExistence type="predicted"/>
<dbReference type="PROSITE" id="PS51460">
    <property type="entry name" value="GAR"/>
    <property type="match status" value="1"/>
</dbReference>
<dbReference type="Proteomes" id="UP000237438">
    <property type="component" value="Unassembled WGS sequence"/>
</dbReference>
<dbReference type="STRING" id="225359.A0A2S4PTL4"/>